<gene>
    <name evidence="4" type="ORF">RRG08_042003</name>
</gene>
<dbReference type="PROSITE" id="PS50041">
    <property type="entry name" value="C_TYPE_LECTIN_2"/>
    <property type="match status" value="1"/>
</dbReference>
<dbReference type="AlphaFoldDB" id="A0AAE1A1M0"/>
<dbReference type="InterPro" id="IPR016187">
    <property type="entry name" value="CTDL_fold"/>
</dbReference>
<feature type="compositionally biased region" description="Basic and acidic residues" evidence="1">
    <location>
        <begin position="176"/>
        <end position="196"/>
    </location>
</feature>
<dbReference type="Proteomes" id="UP001283361">
    <property type="component" value="Unassembled WGS sequence"/>
</dbReference>
<dbReference type="InterPro" id="IPR050801">
    <property type="entry name" value="Ca-Dep_Lectins_ImmuneDev"/>
</dbReference>
<dbReference type="InterPro" id="IPR001304">
    <property type="entry name" value="C-type_lectin-like"/>
</dbReference>
<feature type="chain" id="PRO_5042157989" description="C-type lectin domain-containing protein" evidence="2">
    <location>
        <begin position="20"/>
        <end position="231"/>
    </location>
</feature>
<organism evidence="4 5">
    <name type="scientific">Elysia crispata</name>
    <name type="common">lettuce slug</name>
    <dbReference type="NCBI Taxonomy" id="231223"/>
    <lineage>
        <taxon>Eukaryota</taxon>
        <taxon>Metazoa</taxon>
        <taxon>Spiralia</taxon>
        <taxon>Lophotrochozoa</taxon>
        <taxon>Mollusca</taxon>
        <taxon>Gastropoda</taxon>
        <taxon>Heterobranchia</taxon>
        <taxon>Euthyneura</taxon>
        <taxon>Panpulmonata</taxon>
        <taxon>Sacoglossa</taxon>
        <taxon>Placobranchoidea</taxon>
        <taxon>Plakobranchidae</taxon>
        <taxon>Elysia</taxon>
    </lineage>
</organism>
<protein>
    <recommendedName>
        <fullName evidence="3">C-type lectin domain-containing protein</fullName>
    </recommendedName>
</protein>
<evidence type="ECO:0000256" key="2">
    <source>
        <dbReference type="SAM" id="SignalP"/>
    </source>
</evidence>
<dbReference type="PANTHER" id="PTHR22801:SF63">
    <property type="entry name" value="C-TYPE LECTIN DOMAIN-CONTAINING PROTEIN"/>
    <property type="match status" value="1"/>
</dbReference>
<sequence>MGNFSVSLIVLMAATGYFATATLSVRRSCPRGALQASDSDYLIFVNGTCFVFVLHNSDVFETAQKSCAFYRGTLAMPKTKDVNDFLLQEMRRLNITQPMWIGMNDKAEEGTWIWQDGSEVESWGNIDTDIWRAGWEDCVALDPNDGRWHDFGCSVQGVFVRNAKLSYICQYPSHDSSQKDDHVDQGKTDDDVKGSVDKNDSVGHCPPFDCYDLQCSGFKYENGCLLCQCED</sequence>
<comment type="caution">
    <text evidence="4">The sequence shown here is derived from an EMBL/GenBank/DDBJ whole genome shotgun (WGS) entry which is preliminary data.</text>
</comment>
<keyword evidence="2" id="KW-0732">Signal</keyword>
<evidence type="ECO:0000256" key="1">
    <source>
        <dbReference type="SAM" id="MobiDB-lite"/>
    </source>
</evidence>
<proteinExistence type="predicted"/>
<name>A0AAE1A1M0_9GAST</name>
<keyword evidence="5" id="KW-1185">Reference proteome</keyword>
<accession>A0AAE1A1M0</accession>
<feature type="domain" description="C-type lectin" evidence="3">
    <location>
        <begin position="45"/>
        <end position="162"/>
    </location>
</feature>
<dbReference type="Pfam" id="PF00059">
    <property type="entry name" value="Lectin_C"/>
    <property type="match status" value="1"/>
</dbReference>
<dbReference type="PANTHER" id="PTHR22801">
    <property type="entry name" value="LITHOSTATHINE"/>
    <property type="match status" value="1"/>
</dbReference>
<evidence type="ECO:0000259" key="3">
    <source>
        <dbReference type="PROSITE" id="PS50041"/>
    </source>
</evidence>
<dbReference type="SMART" id="SM00034">
    <property type="entry name" value="CLECT"/>
    <property type="match status" value="1"/>
</dbReference>
<feature type="region of interest" description="Disordered" evidence="1">
    <location>
        <begin position="174"/>
        <end position="196"/>
    </location>
</feature>
<feature type="signal peptide" evidence="2">
    <location>
        <begin position="1"/>
        <end position="19"/>
    </location>
</feature>
<evidence type="ECO:0000313" key="4">
    <source>
        <dbReference type="EMBL" id="KAK3779302.1"/>
    </source>
</evidence>
<dbReference type="EMBL" id="JAWDGP010002853">
    <property type="protein sequence ID" value="KAK3779302.1"/>
    <property type="molecule type" value="Genomic_DNA"/>
</dbReference>
<dbReference type="CDD" id="cd00037">
    <property type="entry name" value="CLECT"/>
    <property type="match status" value="1"/>
</dbReference>
<dbReference type="InterPro" id="IPR016186">
    <property type="entry name" value="C-type_lectin-like/link_sf"/>
</dbReference>
<dbReference type="Gene3D" id="3.10.100.10">
    <property type="entry name" value="Mannose-Binding Protein A, subunit A"/>
    <property type="match status" value="1"/>
</dbReference>
<dbReference type="SUPFAM" id="SSF56436">
    <property type="entry name" value="C-type lectin-like"/>
    <property type="match status" value="1"/>
</dbReference>
<evidence type="ECO:0000313" key="5">
    <source>
        <dbReference type="Proteomes" id="UP001283361"/>
    </source>
</evidence>
<reference evidence="4" key="1">
    <citation type="journal article" date="2023" name="G3 (Bethesda)">
        <title>A reference genome for the long-term kleptoplast-retaining sea slug Elysia crispata morphotype clarki.</title>
        <authorList>
            <person name="Eastman K.E."/>
            <person name="Pendleton A.L."/>
            <person name="Shaikh M.A."/>
            <person name="Suttiyut T."/>
            <person name="Ogas R."/>
            <person name="Tomko P."/>
            <person name="Gavelis G."/>
            <person name="Widhalm J.R."/>
            <person name="Wisecaver J.H."/>
        </authorList>
    </citation>
    <scope>NUCLEOTIDE SEQUENCE</scope>
    <source>
        <strain evidence="4">ECLA1</strain>
    </source>
</reference>